<dbReference type="GeneTree" id="ENSGT00390000011938"/>
<dbReference type="PANTHER" id="PTHR31034:SF2">
    <property type="entry name" value="TRANSMEMBRANE PROTEIN 101"/>
    <property type="match status" value="1"/>
</dbReference>
<dbReference type="InterPro" id="IPR020392">
    <property type="entry name" value="Pancreatic_hormone-like_CS"/>
</dbReference>
<dbReference type="PRINTS" id="PR00278">
    <property type="entry name" value="PANCHORMONE"/>
</dbReference>
<evidence type="ECO:0000256" key="1">
    <source>
        <dbReference type="ARBA" id="ARBA00004613"/>
    </source>
</evidence>
<feature type="transmembrane region" description="Helical" evidence="5">
    <location>
        <begin position="12"/>
        <end position="37"/>
    </location>
</feature>
<sequence length="252" mass="28282">MAVNGRKRLLQLVTRFGVLLLTRCPFWFCFSQLMLYAERAEAKRKPDIAVPYLYIDLAVAVLCASFMSFGVKRRWFALGAALQLAISTYVGHVGGHVYYGDWLKVRMYSRIIAVIGAFLVLASGAGEIYRQKPRSRSLQSTGQVFLGIYLICVMVNSVKLCPMLAAVALCALICLGMVVQGYPTKPENPGNDASPEEMAKYLTALRHYINLVTRQRYGKRDSPADSLLSDLLTGDFENYNSRSRFDDSSYNW</sequence>
<feature type="transmembrane region" description="Helical" evidence="5">
    <location>
        <begin position="164"/>
        <end position="182"/>
    </location>
</feature>
<dbReference type="Xenbase" id="XB-GENE-986969">
    <property type="gene designation" value="pyy"/>
</dbReference>
<dbReference type="Gene3D" id="6.10.250.900">
    <property type="match status" value="1"/>
</dbReference>
<feature type="transmembrane region" description="Helical" evidence="5">
    <location>
        <begin position="111"/>
        <end position="129"/>
    </location>
</feature>
<dbReference type="Ensembl" id="ENSXETT00000107685">
    <property type="protein sequence ID" value="ENSXETP00000106136"/>
    <property type="gene ID" value="ENSXETG00000003382"/>
</dbReference>
<dbReference type="Pfam" id="PF00159">
    <property type="entry name" value="Hormone_3"/>
    <property type="match status" value="1"/>
</dbReference>
<organism evidence="6">
    <name type="scientific">Xenopus tropicalis</name>
    <name type="common">Western clawed frog</name>
    <name type="synonym">Silurana tropicalis</name>
    <dbReference type="NCBI Taxonomy" id="8364"/>
    <lineage>
        <taxon>Eukaryota</taxon>
        <taxon>Metazoa</taxon>
        <taxon>Chordata</taxon>
        <taxon>Craniata</taxon>
        <taxon>Vertebrata</taxon>
        <taxon>Euteleostomi</taxon>
        <taxon>Amphibia</taxon>
        <taxon>Batrachia</taxon>
        <taxon>Anura</taxon>
        <taxon>Pipoidea</taxon>
        <taxon>Pipidae</taxon>
        <taxon>Xenopodinae</taxon>
        <taxon>Xenopus</taxon>
        <taxon>Silurana</taxon>
    </lineage>
</organism>
<accession>A0A803JE05</accession>
<gene>
    <name evidence="6" type="primary">pyy</name>
</gene>
<dbReference type="InterPro" id="IPR001955">
    <property type="entry name" value="Pancreatic_hormone-like"/>
</dbReference>
<feature type="transmembrane region" description="Helical" evidence="5">
    <location>
        <begin position="76"/>
        <end position="99"/>
    </location>
</feature>
<reference evidence="6" key="2">
    <citation type="submission" date="2021-03" db="UniProtKB">
        <authorList>
            <consortium name="Ensembl"/>
        </authorList>
    </citation>
    <scope>IDENTIFICATION</scope>
</reference>
<dbReference type="SMART" id="SM00309">
    <property type="entry name" value="PAH"/>
    <property type="match status" value="1"/>
</dbReference>
<dbReference type="GO" id="GO:0005179">
    <property type="term" value="F:hormone activity"/>
    <property type="evidence" value="ECO:0007669"/>
    <property type="project" value="InterPro"/>
</dbReference>
<comment type="similarity">
    <text evidence="2 4">Belongs to the NPY family.</text>
</comment>
<evidence type="ECO:0000256" key="5">
    <source>
        <dbReference type="SAM" id="Phobius"/>
    </source>
</evidence>
<protein>
    <submittedName>
        <fullName evidence="6">Peptide YY</fullName>
    </submittedName>
</protein>
<keyword evidence="5" id="KW-1133">Transmembrane helix</keyword>
<comment type="subcellular location">
    <subcellularLocation>
        <location evidence="1">Secreted</location>
    </subcellularLocation>
</comment>
<dbReference type="PANTHER" id="PTHR31034">
    <property type="entry name" value="TRANSMEMBRANE PROTEIN 101"/>
    <property type="match status" value="1"/>
</dbReference>
<keyword evidence="5" id="KW-0472">Membrane</keyword>
<evidence type="ECO:0000256" key="2">
    <source>
        <dbReference type="ARBA" id="ARBA00010022"/>
    </source>
</evidence>
<keyword evidence="3" id="KW-0964">Secreted</keyword>
<evidence type="ECO:0000256" key="3">
    <source>
        <dbReference type="ARBA" id="ARBA00022525"/>
    </source>
</evidence>
<dbReference type="PROSITE" id="PS50276">
    <property type="entry name" value="PANCREATIC_HORMONE_2"/>
    <property type="match status" value="1"/>
</dbReference>
<dbReference type="AlphaFoldDB" id="A0A803JE05"/>
<dbReference type="GO" id="GO:0005576">
    <property type="term" value="C:extracellular region"/>
    <property type="evidence" value="ECO:0007669"/>
    <property type="project" value="UniProtKB-SubCell"/>
</dbReference>
<evidence type="ECO:0000256" key="4">
    <source>
        <dbReference type="RuleBase" id="RU000656"/>
    </source>
</evidence>
<dbReference type="Pfam" id="PF15111">
    <property type="entry name" value="TMEM101"/>
    <property type="match status" value="1"/>
</dbReference>
<proteinExistence type="inferred from homology"/>
<dbReference type="InterPro" id="IPR029371">
    <property type="entry name" value="TMEM101"/>
</dbReference>
<dbReference type="Bgee" id="ENSXETG00000003382">
    <property type="expression patterns" value="Expressed in mesonephros and 7 other cell types or tissues"/>
</dbReference>
<reference evidence="6" key="1">
    <citation type="journal article" date="2010" name="Science">
        <title>The genome of the Western clawed frog Xenopus tropicalis.</title>
        <authorList>
            <person name="Hellsten U."/>
            <person name="Harland R.M."/>
            <person name="Gilchrist M.J."/>
            <person name="Hendrix D."/>
            <person name="Jurka J."/>
            <person name="Kapitonov V."/>
            <person name="Ovcharenko I."/>
            <person name="Putnam N.H."/>
            <person name="Shu S."/>
            <person name="Taher L."/>
            <person name="Blitz I.L."/>
            <person name="Blumberg B."/>
            <person name="Dichmann D.S."/>
            <person name="Dubchak I."/>
            <person name="Amaya E."/>
            <person name="Detter J.C."/>
            <person name="Fletcher R."/>
            <person name="Gerhard D.S."/>
            <person name="Goodstein D."/>
            <person name="Graves T."/>
            <person name="Grigoriev I.V."/>
            <person name="Grimwood J."/>
            <person name="Kawashima T."/>
            <person name="Lindquist E."/>
            <person name="Lucas S.M."/>
            <person name="Mead P.E."/>
            <person name="Mitros T."/>
            <person name="Ogino H."/>
            <person name="Ohta Y."/>
            <person name="Poliakov A.V."/>
            <person name="Pollet N."/>
            <person name="Robert J."/>
            <person name="Salamov A."/>
            <person name="Sater A.K."/>
            <person name="Schmutz J."/>
            <person name="Terry A."/>
            <person name="Vize P.D."/>
            <person name="Warren W.C."/>
            <person name="Wells D."/>
            <person name="Wills A."/>
            <person name="Wilson R.K."/>
            <person name="Zimmerman L.B."/>
            <person name="Zorn A.M."/>
            <person name="Grainger R."/>
            <person name="Grammer T."/>
            <person name="Khokha M.K."/>
            <person name="Richardson P.M."/>
            <person name="Rokhsar D.S."/>
        </authorList>
    </citation>
    <scope>NUCLEOTIDE SEQUENCE [LARGE SCALE GENOMIC DNA]</scope>
    <source>
        <strain evidence="6">Nigerian</strain>
    </source>
</reference>
<dbReference type="PROSITE" id="PS00265">
    <property type="entry name" value="PANCREATIC_HORMONE_1"/>
    <property type="match status" value="1"/>
</dbReference>
<keyword evidence="5" id="KW-0812">Transmembrane</keyword>
<name>A0A803JE05_XENTR</name>
<evidence type="ECO:0000313" key="6">
    <source>
        <dbReference type="Ensembl" id="ENSXETP00000106136"/>
    </source>
</evidence>
<dbReference type="CDD" id="cd00126">
    <property type="entry name" value="PAH"/>
    <property type="match status" value="1"/>
</dbReference>
<feature type="transmembrane region" description="Helical" evidence="5">
    <location>
        <begin position="49"/>
        <end position="69"/>
    </location>
</feature>